<dbReference type="EMBL" id="JABVED010000015">
    <property type="protein sequence ID" value="MBC6450318.1"/>
    <property type="molecule type" value="Genomic_DNA"/>
</dbReference>
<comment type="caution">
    <text evidence="8">The sequence shown here is derived from an EMBL/GenBank/DDBJ whole genome shotgun (WGS) entry which is preliminary data.</text>
</comment>
<evidence type="ECO:0000256" key="4">
    <source>
        <dbReference type="ARBA" id="ARBA00022801"/>
    </source>
</evidence>
<name>A0ABR7LCK4_9PSEU</name>
<evidence type="ECO:0000313" key="8">
    <source>
        <dbReference type="EMBL" id="MBC6450318.1"/>
    </source>
</evidence>
<dbReference type="EC" id="3.1.-.-" evidence="6"/>
<comment type="cofactor">
    <cofactor evidence="6">
        <name>Mg(2+)</name>
        <dbReference type="ChEBI" id="CHEBI:18420"/>
    </cofactor>
</comment>
<dbReference type="InterPro" id="IPR044153">
    <property type="entry name" value="PIN_Pae0151-like"/>
</dbReference>
<dbReference type="HAMAP" id="MF_00265">
    <property type="entry name" value="VapC_Nob1"/>
    <property type="match status" value="1"/>
</dbReference>
<comment type="function">
    <text evidence="6">Toxic component of a toxin-antitoxin (TA) system. An RNase.</text>
</comment>
<keyword evidence="6" id="KW-0800">Toxin</keyword>
<evidence type="ECO:0000256" key="5">
    <source>
        <dbReference type="ARBA" id="ARBA00022842"/>
    </source>
</evidence>
<sequence>MIVVDASVLANMLVYADDRGRKARAVLARDTEWSAPEHWKAEVFSVIRGLTLGRKITEAQGLRVVERLPQLGIDTVPLDDLLPRMWQLRAGVSGYDAAYVALAEARGLTLVTSDGRLARTATTFCRVELVS</sequence>
<dbReference type="PANTHER" id="PTHR35901:SF1">
    <property type="entry name" value="EXONUCLEASE VAPC9"/>
    <property type="match status" value="1"/>
</dbReference>
<evidence type="ECO:0000259" key="7">
    <source>
        <dbReference type="Pfam" id="PF01850"/>
    </source>
</evidence>
<dbReference type="PANTHER" id="PTHR35901">
    <property type="entry name" value="RIBONUCLEASE VAPC3"/>
    <property type="match status" value="1"/>
</dbReference>
<evidence type="ECO:0000256" key="2">
    <source>
        <dbReference type="ARBA" id="ARBA00022722"/>
    </source>
</evidence>
<organism evidence="8 9">
    <name type="scientific">Actinokineospora xionganensis</name>
    <dbReference type="NCBI Taxonomy" id="2684470"/>
    <lineage>
        <taxon>Bacteria</taxon>
        <taxon>Bacillati</taxon>
        <taxon>Actinomycetota</taxon>
        <taxon>Actinomycetes</taxon>
        <taxon>Pseudonocardiales</taxon>
        <taxon>Pseudonocardiaceae</taxon>
        <taxon>Actinokineospora</taxon>
    </lineage>
</organism>
<protein>
    <recommendedName>
        <fullName evidence="6">Ribonuclease VapC</fullName>
        <shortName evidence="6">RNase VapC</shortName>
        <ecNumber evidence="6">3.1.-.-</ecNumber>
    </recommendedName>
    <alternativeName>
        <fullName evidence="6">Toxin VapC</fullName>
    </alternativeName>
</protein>
<evidence type="ECO:0000256" key="6">
    <source>
        <dbReference type="HAMAP-Rule" id="MF_00265"/>
    </source>
</evidence>
<keyword evidence="4 6" id="KW-0378">Hydrolase</keyword>
<feature type="binding site" evidence="6">
    <location>
        <position position="5"/>
    </location>
    <ligand>
        <name>Mg(2+)</name>
        <dbReference type="ChEBI" id="CHEBI:18420"/>
    </ligand>
</feature>
<comment type="similarity">
    <text evidence="6">Belongs to the PINc/VapC protein family.</text>
</comment>
<dbReference type="InterPro" id="IPR029060">
    <property type="entry name" value="PIN-like_dom_sf"/>
</dbReference>
<feature type="binding site" evidence="6">
    <location>
        <position position="96"/>
    </location>
    <ligand>
        <name>Mg(2+)</name>
        <dbReference type="ChEBI" id="CHEBI:18420"/>
    </ligand>
</feature>
<dbReference type="Pfam" id="PF01850">
    <property type="entry name" value="PIN"/>
    <property type="match status" value="1"/>
</dbReference>
<evidence type="ECO:0000256" key="3">
    <source>
        <dbReference type="ARBA" id="ARBA00022723"/>
    </source>
</evidence>
<accession>A0ABR7LCK4</accession>
<dbReference type="RefSeq" id="WP_187223416.1">
    <property type="nucleotide sequence ID" value="NZ_JABVED010000015.1"/>
</dbReference>
<gene>
    <name evidence="6" type="primary">vapC</name>
    <name evidence="8" type="ORF">GPZ80_24475</name>
</gene>
<reference evidence="8 9" key="1">
    <citation type="submission" date="2020-06" db="EMBL/GenBank/DDBJ databases">
        <title>Actinokineospora xiongansis sp. nov., isolated from soil of Baiyangdian.</title>
        <authorList>
            <person name="Zhang X."/>
        </authorList>
    </citation>
    <scope>NUCLEOTIDE SEQUENCE [LARGE SCALE GENOMIC DNA]</scope>
    <source>
        <strain evidence="8 9">HBU206404</strain>
    </source>
</reference>
<dbReference type="InterPro" id="IPR051619">
    <property type="entry name" value="TypeII_TA_RNase_PINc/VapC"/>
</dbReference>
<dbReference type="Gene3D" id="3.40.50.1010">
    <property type="entry name" value="5'-nuclease"/>
    <property type="match status" value="1"/>
</dbReference>
<feature type="domain" description="PIN" evidence="7">
    <location>
        <begin position="2"/>
        <end position="121"/>
    </location>
</feature>
<evidence type="ECO:0000313" key="9">
    <source>
        <dbReference type="Proteomes" id="UP000734823"/>
    </source>
</evidence>
<keyword evidence="9" id="KW-1185">Reference proteome</keyword>
<dbReference type="InterPro" id="IPR002716">
    <property type="entry name" value="PIN_dom"/>
</dbReference>
<keyword evidence="1 6" id="KW-1277">Toxin-antitoxin system</keyword>
<dbReference type="SUPFAM" id="SSF88723">
    <property type="entry name" value="PIN domain-like"/>
    <property type="match status" value="1"/>
</dbReference>
<keyword evidence="5 6" id="KW-0460">Magnesium</keyword>
<evidence type="ECO:0000256" key="1">
    <source>
        <dbReference type="ARBA" id="ARBA00022649"/>
    </source>
</evidence>
<dbReference type="Proteomes" id="UP000734823">
    <property type="component" value="Unassembled WGS sequence"/>
</dbReference>
<dbReference type="CDD" id="cd09873">
    <property type="entry name" value="PIN_Pae0151-like"/>
    <property type="match status" value="1"/>
</dbReference>
<keyword evidence="3 6" id="KW-0479">Metal-binding</keyword>
<proteinExistence type="inferred from homology"/>
<dbReference type="InterPro" id="IPR022907">
    <property type="entry name" value="VapC_family"/>
</dbReference>
<keyword evidence="2 6" id="KW-0540">Nuclease</keyword>